<dbReference type="AlphaFoldDB" id="A0A9J5ZRG9"/>
<organism evidence="1 2">
    <name type="scientific">Solanum commersonii</name>
    <name type="common">Commerson's wild potato</name>
    <name type="synonym">Commerson's nightshade</name>
    <dbReference type="NCBI Taxonomy" id="4109"/>
    <lineage>
        <taxon>Eukaryota</taxon>
        <taxon>Viridiplantae</taxon>
        <taxon>Streptophyta</taxon>
        <taxon>Embryophyta</taxon>
        <taxon>Tracheophyta</taxon>
        <taxon>Spermatophyta</taxon>
        <taxon>Magnoliopsida</taxon>
        <taxon>eudicotyledons</taxon>
        <taxon>Gunneridae</taxon>
        <taxon>Pentapetalae</taxon>
        <taxon>asterids</taxon>
        <taxon>lamiids</taxon>
        <taxon>Solanales</taxon>
        <taxon>Solanaceae</taxon>
        <taxon>Solanoideae</taxon>
        <taxon>Solaneae</taxon>
        <taxon>Solanum</taxon>
    </lineage>
</organism>
<dbReference type="Proteomes" id="UP000824120">
    <property type="component" value="Chromosome 3"/>
</dbReference>
<comment type="caution">
    <text evidence="1">The sequence shown here is derived from an EMBL/GenBank/DDBJ whole genome shotgun (WGS) entry which is preliminary data.</text>
</comment>
<dbReference type="EMBL" id="JACXVP010000003">
    <property type="protein sequence ID" value="KAG5614636.1"/>
    <property type="molecule type" value="Genomic_DNA"/>
</dbReference>
<gene>
    <name evidence="1" type="ORF">H5410_014460</name>
</gene>
<reference evidence="1 2" key="1">
    <citation type="submission" date="2020-09" db="EMBL/GenBank/DDBJ databases">
        <title>De no assembly of potato wild relative species, Solanum commersonii.</title>
        <authorList>
            <person name="Cho K."/>
        </authorList>
    </citation>
    <scope>NUCLEOTIDE SEQUENCE [LARGE SCALE GENOMIC DNA]</scope>
    <source>
        <strain evidence="1">LZ3.2</strain>
        <tissue evidence="1">Leaf</tissue>
    </source>
</reference>
<name>A0A9J5ZRG9_SOLCO</name>
<keyword evidence="2" id="KW-1185">Reference proteome</keyword>
<proteinExistence type="predicted"/>
<evidence type="ECO:0000313" key="1">
    <source>
        <dbReference type="EMBL" id="KAG5614636.1"/>
    </source>
</evidence>
<accession>A0A9J5ZRG9</accession>
<protein>
    <submittedName>
        <fullName evidence="1">Uncharacterized protein</fullName>
    </submittedName>
</protein>
<sequence>MQSELLQMRQFMRKYAPNESMLQNINDTSSGQMSSILMNKYHKQLGYLVLLKLHQLLMTSVQGLPHQTSSILIVFDNKL</sequence>
<evidence type="ECO:0000313" key="2">
    <source>
        <dbReference type="Proteomes" id="UP000824120"/>
    </source>
</evidence>